<dbReference type="Pfam" id="PF00194">
    <property type="entry name" value="Carb_anhydrase"/>
    <property type="match status" value="1"/>
</dbReference>
<dbReference type="EC" id="4.2.1.1" evidence="4 9"/>
<keyword evidence="13" id="KW-1185">Reference proteome</keyword>
<evidence type="ECO:0000256" key="10">
    <source>
        <dbReference type="SAM" id="MobiDB-lite"/>
    </source>
</evidence>
<evidence type="ECO:0000256" key="7">
    <source>
        <dbReference type="ARBA" id="ARBA00023239"/>
    </source>
</evidence>
<dbReference type="CDD" id="cd03124">
    <property type="entry name" value="alpha_CA_prokaryotic_like"/>
    <property type="match status" value="1"/>
</dbReference>
<gene>
    <name evidence="12" type="ORF">AMAG_15928</name>
</gene>
<organism evidence="12 13">
    <name type="scientific">Allomyces macrogynus (strain ATCC 38327)</name>
    <name type="common">Allomyces javanicus var. macrogynus</name>
    <dbReference type="NCBI Taxonomy" id="578462"/>
    <lineage>
        <taxon>Eukaryota</taxon>
        <taxon>Fungi</taxon>
        <taxon>Fungi incertae sedis</taxon>
        <taxon>Blastocladiomycota</taxon>
        <taxon>Blastocladiomycetes</taxon>
        <taxon>Blastocladiales</taxon>
        <taxon>Blastocladiaceae</taxon>
        <taxon>Allomyces</taxon>
    </lineage>
</organism>
<evidence type="ECO:0000256" key="4">
    <source>
        <dbReference type="ARBA" id="ARBA00012925"/>
    </source>
</evidence>
<dbReference type="InterPro" id="IPR041891">
    <property type="entry name" value="Alpha_CA_prokaryot-like"/>
</dbReference>
<sequence length="226" mass="23852">MPPFVSGSVAVKNLVHTVEYAAEGETAANTTTHPEPETARGLHIGGSALDFKQFHFHTPSEHRINGMHYAGELHMVHKSADGKRAAVVGFLIDVVDQAQENPVFAQLLAHLPTNASAPAVHVEGGMLDTAPFVAATKGNFFTYSGSLTTPPCTEGVTWLIPASPLKMSVKQLKALQQVIGFSARPTQFNKGVADARKTKDHEDVAAPAGGDAPSAAYGKLEVPTGH</sequence>
<evidence type="ECO:0000256" key="3">
    <source>
        <dbReference type="ARBA" id="ARBA00010718"/>
    </source>
</evidence>
<evidence type="ECO:0000259" key="11">
    <source>
        <dbReference type="PROSITE" id="PS51144"/>
    </source>
</evidence>
<dbReference type="GO" id="GO:0008270">
    <property type="term" value="F:zinc ion binding"/>
    <property type="evidence" value="ECO:0007669"/>
    <property type="project" value="UniProtKB-UniRule"/>
</dbReference>
<dbReference type="Proteomes" id="UP000054350">
    <property type="component" value="Unassembled WGS sequence"/>
</dbReference>
<dbReference type="SMART" id="SM01057">
    <property type="entry name" value="Carb_anhydrase"/>
    <property type="match status" value="1"/>
</dbReference>
<dbReference type="EMBL" id="GG745376">
    <property type="protein sequence ID" value="KNE71987.1"/>
    <property type="molecule type" value="Genomic_DNA"/>
</dbReference>
<comment type="catalytic activity">
    <reaction evidence="8 9">
        <text>hydrogencarbonate + H(+) = CO2 + H2O</text>
        <dbReference type="Rhea" id="RHEA:10748"/>
        <dbReference type="ChEBI" id="CHEBI:15377"/>
        <dbReference type="ChEBI" id="CHEBI:15378"/>
        <dbReference type="ChEBI" id="CHEBI:16526"/>
        <dbReference type="ChEBI" id="CHEBI:17544"/>
        <dbReference type="EC" id="4.2.1.1"/>
    </reaction>
</comment>
<evidence type="ECO:0000256" key="2">
    <source>
        <dbReference type="ARBA" id="ARBA00002904"/>
    </source>
</evidence>
<keyword evidence="6 9" id="KW-0862">Zinc</keyword>
<evidence type="ECO:0000256" key="1">
    <source>
        <dbReference type="ARBA" id="ARBA00001947"/>
    </source>
</evidence>
<evidence type="ECO:0000256" key="6">
    <source>
        <dbReference type="ARBA" id="ARBA00022833"/>
    </source>
</evidence>
<reference evidence="13" key="2">
    <citation type="submission" date="2009-11" db="EMBL/GenBank/DDBJ databases">
        <title>The Genome Sequence of Allomyces macrogynus strain ATCC 38327.</title>
        <authorList>
            <consortium name="The Broad Institute Genome Sequencing Platform"/>
            <person name="Russ C."/>
            <person name="Cuomo C."/>
            <person name="Shea T."/>
            <person name="Young S.K."/>
            <person name="Zeng Q."/>
            <person name="Koehrsen M."/>
            <person name="Haas B."/>
            <person name="Borodovsky M."/>
            <person name="Guigo R."/>
            <person name="Alvarado L."/>
            <person name="Berlin A."/>
            <person name="Borenstein D."/>
            <person name="Chen Z."/>
            <person name="Engels R."/>
            <person name="Freedman E."/>
            <person name="Gellesch M."/>
            <person name="Goldberg J."/>
            <person name="Griggs A."/>
            <person name="Gujja S."/>
            <person name="Heiman D."/>
            <person name="Hepburn T."/>
            <person name="Howarth C."/>
            <person name="Jen D."/>
            <person name="Larson L."/>
            <person name="Lewis B."/>
            <person name="Mehta T."/>
            <person name="Park D."/>
            <person name="Pearson M."/>
            <person name="Roberts A."/>
            <person name="Saif S."/>
            <person name="Shenoy N."/>
            <person name="Sisk P."/>
            <person name="Stolte C."/>
            <person name="Sykes S."/>
            <person name="Walk T."/>
            <person name="White J."/>
            <person name="Yandava C."/>
            <person name="Burger G."/>
            <person name="Gray M.W."/>
            <person name="Holland P.W.H."/>
            <person name="King N."/>
            <person name="Lang F.B.F."/>
            <person name="Roger A.J."/>
            <person name="Ruiz-Trillo I."/>
            <person name="Lander E."/>
            <person name="Nusbaum C."/>
        </authorList>
    </citation>
    <scope>NUCLEOTIDE SEQUENCE [LARGE SCALE GENOMIC DNA]</scope>
    <source>
        <strain evidence="13">ATCC 38327</strain>
    </source>
</reference>
<feature type="region of interest" description="Disordered" evidence="10">
    <location>
        <begin position="190"/>
        <end position="226"/>
    </location>
</feature>
<evidence type="ECO:0000256" key="9">
    <source>
        <dbReference type="RuleBase" id="RU367011"/>
    </source>
</evidence>
<dbReference type="InterPro" id="IPR018338">
    <property type="entry name" value="Carbonic_anhydrase_a-class_CS"/>
</dbReference>
<evidence type="ECO:0000256" key="8">
    <source>
        <dbReference type="ARBA" id="ARBA00048348"/>
    </source>
</evidence>
<evidence type="ECO:0000256" key="5">
    <source>
        <dbReference type="ARBA" id="ARBA00022723"/>
    </source>
</evidence>
<feature type="compositionally biased region" description="Basic and acidic residues" evidence="10">
    <location>
        <begin position="193"/>
        <end position="204"/>
    </location>
</feature>
<dbReference type="OrthoDB" id="429145at2759"/>
<feature type="domain" description="Alpha-carbonic anhydrase" evidence="11">
    <location>
        <begin position="1"/>
        <end position="217"/>
    </location>
</feature>
<dbReference type="PROSITE" id="PS51144">
    <property type="entry name" value="ALPHA_CA_2"/>
    <property type="match status" value="1"/>
</dbReference>
<dbReference type="SUPFAM" id="SSF51069">
    <property type="entry name" value="Carbonic anhydrase"/>
    <property type="match status" value="1"/>
</dbReference>
<name>A0A0L0TB70_ALLM3</name>
<dbReference type="eggNOG" id="KOG0382">
    <property type="taxonomic scope" value="Eukaryota"/>
</dbReference>
<accession>A0A0L0TB70</accession>
<dbReference type="AlphaFoldDB" id="A0A0L0TB70"/>
<evidence type="ECO:0000313" key="13">
    <source>
        <dbReference type="Proteomes" id="UP000054350"/>
    </source>
</evidence>
<keyword evidence="7 9" id="KW-0456">Lyase</keyword>
<comment type="similarity">
    <text evidence="3 9">Belongs to the alpha-carbonic anhydrase family.</text>
</comment>
<dbReference type="InterPro" id="IPR036398">
    <property type="entry name" value="CA_dom_sf"/>
</dbReference>
<feature type="compositionally biased region" description="Low complexity" evidence="10">
    <location>
        <begin position="205"/>
        <end position="216"/>
    </location>
</feature>
<dbReference type="PANTHER" id="PTHR18952:SF265">
    <property type="entry name" value="CARBONIC ANHYDRASE"/>
    <property type="match status" value="1"/>
</dbReference>
<dbReference type="PROSITE" id="PS00162">
    <property type="entry name" value="ALPHA_CA_1"/>
    <property type="match status" value="1"/>
</dbReference>
<dbReference type="VEuPathDB" id="FungiDB:AMAG_15928"/>
<dbReference type="InterPro" id="IPR001148">
    <property type="entry name" value="CA_dom"/>
</dbReference>
<keyword evidence="5 9" id="KW-0479">Metal-binding</keyword>
<reference evidence="12 13" key="1">
    <citation type="submission" date="2009-11" db="EMBL/GenBank/DDBJ databases">
        <title>Annotation of Allomyces macrogynus ATCC 38327.</title>
        <authorList>
            <consortium name="The Broad Institute Genome Sequencing Platform"/>
            <person name="Russ C."/>
            <person name="Cuomo C."/>
            <person name="Burger G."/>
            <person name="Gray M.W."/>
            <person name="Holland P.W.H."/>
            <person name="King N."/>
            <person name="Lang F.B.F."/>
            <person name="Roger A.J."/>
            <person name="Ruiz-Trillo I."/>
            <person name="Young S.K."/>
            <person name="Zeng Q."/>
            <person name="Gargeya S."/>
            <person name="Fitzgerald M."/>
            <person name="Haas B."/>
            <person name="Abouelleil A."/>
            <person name="Alvarado L."/>
            <person name="Arachchi H.M."/>
            <person name="Berlin A."/>
            <person name="Chapman S.B."/>
            <person name="Gearin G."/>
            <person name="Goldberg J."/>
            <person name="Griggs A."/>
            <person name="Gujja S."/>
            <person name="Hansen M."/>
            <person name="Heiman D."/>
            <person name="Howarth C."/>
            <person name="Larimer J."/>
            <person name="Lui A."/>
            <person name="MacDonald P.J.P."/>
            <person name="McCowen C."/>
            <person name="Montmayeur A."/>
            <person name="Murphy C."/>
            <person name="Neiman D."/>
            <person name="Pearson M."/>
            <person name="Priest M."/>
            <person name="Roberts A."/>
            <person name="Saif S."/>
            <person name="Shea T."/>
            <person name="Sisk P."/>
            <person name="Stolte C."/>
            <person name="Sykes S."/>
            <person name="Wortman J."/>
            <person name="Nusbaum C."/>
            <person name="Birren B."/>
        </authorList>
    </citation>
    <scope>NUCLEOTIDE SEQUENCE [LARGE SCALE GENOMIC DNA]</scope>
    <source>
        <strain evidence="12 13">ATCC 38327</strain>
    </source>
</reference>
<dbReference type="InterPro" id="IPR023561">
    <property type="entry name" value="Carbonic_anhydrase_a-class"/>
</dbReference>
<comment type="cofactor">
    <cofactor evidence="1 9">
        <name>Zn(2+)</name>
        <dbReference type="ChEBI" id="CHEBI:29105"/>
    </cofactor>
</comment>
<dbReference type="PANTHER" id="PTHR18952">
    <property type="entry name" value="CARBONIC ANHYDRASE"/>
    <property type="match status" value="1"/>
</dbReference>
<dbReference type="GO" id="GO:0004089">
    <property type="term" value="F:carbonate dehydratase activity"/>
    <property type="evidence" value="ECO:0007669"/>
    <property type="project" value="UniProtKB-UniRule"/>
</dbReference>
<dbReference type="STRING" id="578462.A0A0L0TB70"/>
<dbReference type="Gene3D" id="3.10.200.10">
    <property type="entry name" value="Alpha carbonic anhydrase"/>
    <property type="match status" value="1"/>
</dbReference>
<comment type="function">
    <text evidence="2 9">Reversible hydration of carbon dioxide.</text>
</comment>
<proteinExistence type="inferred from homology"/>
<evidence type="ECO:0000313" key="12">
    <source>
        <dbReference type="EMBL" id="KNE71987.1"/>
    </source>
</evidence>
<protein>
    <recommendedName>
        <fullName evidence="4 9">Carbonic anhydrase</fullName>
        <ecNumber evidence="4 9">4.2.1.1</ecNumber>
    </recommendedName>
</protein>